<evidence type="ECO:0000313" key="2">
    <source>
        <dbReference type="EMBL" id="CEM05124.1"/>
    </source>
</evidence>
<keyword evidence="1" id="KW-0732">Signal</keyword>
<name>A0A0G4F0A7_9ALVE</name>
<feature type="chain" id="PRO_5005187904" description="Lon N-terminal domain-containing protein" evidence="1">
    <location>
        <begin position="25"/>
        <end position="294"/>
    </location>
</feature>
<feature type="signal peptide" evidence="1">
    <location>
        <begin position="1"/>
        <end position="24"/>
    </location>
</feature>
<protein>
    <recommendedName>
        <fullName evidence="3">Lon N-terminal domain-containing protein</fullName>
    </recommendedName>
</protein>
<accession>A0A0G4F0A7</accession>
<gene>
    <name evidence="2" type="ORF">Cvel_14488</name>
</gene>
<sequence length="294" mass="32715">MTVFRLASLAPCAALLFLFRHSAAFNLSPLSSGEGRTVGADFLARRRRQQSQEPAGVLHSGSLKAPLSNLYKPTKVRAFLDAWPENEEREMKAMTMLISDEAPLAPGSKTLMKVEEEDINKLMGLIRSTDSGDRCVLMAFVDKNVEGNPTGLLQVGSIAEVLTTESMMKTGEVPCRVVGRFGISVILSLKNELHAKVRRICDQKKPRLMNAQASKANLDALYSLYDRANGLEAEACKLSRDWEGEARANARPPLTQDLDYMLELEAAPDEQDIMSWASFVALQYHFDAKFRFWV</sequence>
<organism evidence="2">
    <name type="scientific">Chromera velia CCMP2878</name>
    <dbReference type="NCBI Taxonomy" id="1169474"/>
    <lineage>
        <taxon>Eukaryota</taxon>
        <taxon>Sar</taxon>
        <taxon>Alveolata</taxon>
        <taxon>Colpodellida</taxon>
        <taxon>Chromeraceae</taxon>
        <taxon>Chromera</taxon>
    </lineage>
</organism>
<evidence type="ECO:0000256" key="1">
    <source>
        <dbReference type="SAM" id="SignalP"/>
    </source>
</evidence>
<dbReference type="EMBL" id="CDMZ01000036">
    <property type="protein sequence ID" value="CEM05124.1"/>
    <property type="molecule type" value="Genomic_DNA"/>
</dbReference>
<evidence type="ECO:0008006" key="3">
    <source>
        <dbReference type="Google" id="ProtNLM"/>
    </source>
</evidence>
<feature type="non-terminal residue" evidence="2">
    <location>
        <position position="294"/>
    </location>
</feature>
<dbReference type="AlphaFoldDB" id="A0A0G4F0A7"/>
<reference evidence="2" key="1">
    <citation type="submission" date="2014-11" db="EMBL/GenBank/DDBJ databases">
        <authorList>
            <person name="Otto D Thomas"/>
            <person name="Naeem Raeece"/>
        </authorList>
    </citation>
    <scope>NUCLEOTIDE SEQUENCE</scope>
</reference>
<proteinExistence type="predicted"/>